<reference evidence="2" key="1">
    <citation type="journal article" date="2023" name="Insect Mol. Biol.">
        <title>Genome sequencing provides insights into the evolution of gene families encoding plant cell wall-degrading enzymes in longhorned beetles.</title>
        <authorList>
            <person name="Shin N.R."/>
            <person name="Okamura Y."/>
            <person name="Kirsch R."/>
            <person name="Pauchet Y."/>
        </authorList>
    </citation>
    <scope>NUCLEOTIDE SEQUENCE</scope>
    <source>
        <strain evidence="2">RBIC_L_NR</strain>
    </source>
</reference>
<protein>
    <recommendedName>
        <fullName evidence="1">DNA ligase 3 BRCT domain-containing protein</fullName>
    </recommendedName>
</protein>
<dbReference type="InterPro" id="IPR031916">
    <property type="entry name" value="LIG3_BRCT"/>
</dbReference>
<dbReference type="Gene3D" id="3.40.50.10190">
    <property type="entry name" value="BRCT domain"/>
    <property type="match status" value="1"/>
</dbReference>
<proteinExistence type="predicted"/>
<dbReference type="InterPro" id="IPR036420">
    <property type="entry name" value="BRCT_dom_sf"/>
</dbReference>
<keyword evidence="3" id="KW-1185">Reference proteome</keyword>
<dbReference type="EMBL" id="JANEYF010004339">
    <property type="protein sequence ID" value="KAJ8931444.1"/>
    <property type="molecule type" value="Genomic_DNA"/>
</dbReference>
<name>A0AAV8WY93_9CUCU</name>
<feature type="domain" description="DNA ligase 3 BRCT" evidence="1">
    <location>
        <begin position="3"/>
        <end position="55"/>
    </location>
</feature>
<dbReference type="Proteomes" id="UP001162156">
    <property type="component" value="Unassembled WGS sequence"/>
</dbReference>
<dbReference type="AlphaFoldDB" id="A0AAV8WY93"/>
<accession>A0AAV8WY93</accession>
<sequence>MTYFIAYGGVVLKADHWEEATHVLHYYNIIREPTIECPYSAKHLAVEWVKDTIANNSLQDFRCYMVKWDPDV</sequence>
<evidence type="ECO:0000259" key="1">
    <source>
        <dbReference type="Pfam" id="PF16759"/>
    </source>
</evidence>
<evidence type="ECO:0000313" key="2">
    <source>
        <dbReference type="EMBL" id="KAJ8931444.1"/>
    </source>
</evidence>
<dbReference type="Pfam" id="PF16759">
    <property type="entry name" value="LIG3_BRCT"/>
    <property type="match status" value="1"/>
</dbReference>
<gene>
    <name evidence="2" type="ORF">NQ314_015628</name>
</gene>
<evidence type="ECO:0000313" key="3">
    <source>
        <dbReference type="Proteomes" id="UP001162156"/>
    </source>
</evidence>
<organism evidence="2 3">
    <name type="scientific">Rhamnusium bicolor</name>
    <dbReference type="NCBI Taxonomy" id="1586634"/>
    <lineage>
        <taxon>Eukaryota</taxon>
        <taxon>Metazoa</taxon>
        <taxon>Ecdysozoa</taxon>
        <taxon>Arthropoda</taxon>
        <taxon>Hexapoda</taxon>
        <taxon>Insecta</taxon>
        <taxon>Pterygota</taxon>
        <taxon>Neoptera</taxon>
        <taxon>Endopterygota</taxon>
        <taxon>Coleoptera</taxon>
        <taxon>Polyphaga</taxon>
        <taxon>Cucujiformia</taxon>
        <taxon>Chrysomeloidea</taxon>
        <taxon>Cerambycidae</taxon>
        <taxon>Lepturinae</taxon>
        <taxon>Rhagiini</taxon>
        <taxon>Rhamnusium</taxon>
    </lineage>
</organism>
<comment type="caution">
    <text evidence="2">The sequence shown here is derived from an EMBL/GenBank/DDBJ whole genome shotgun (WGS) entry which is preliminary data.</text>
</comment>